<sequence length="151" mass="16389">MLDILIAIYKNAKAGHAAGNQSTTETASLANLVFRADDATQTAAALVVSARPTPKLKNTSASNTQPNTSAFLHSPCGERRTCFSTPSSQPPSSRTTIPLAGAKTPARKEIVIFFWEARIELRNGSNFGLKRSIKIIRDFMERVEVDILNLS</sequence>
<organism evidence="1 2">
    <name type="scientific">Mollisia scopiformis</name>
    <name type="common">Conifer needle endophyte fungus</name>
    <name type="synonym">Phialocephala scopiformis</name>
    <dbReference type="NCBI Taxonomy" id="149040"/>
    <lineage>
        <taxon>Eukaryota</taxon>
        <taxon>Fungi</taxon>
        <taxon>Dikarya</taxon>
        <taxon>Ascomycota</taxon>
        <taxon>Pezizomycotina</taxon>
        <taxon>Leotiomycetes</taxon>
        <taxon>Helotiales</taxon>
        <taxon>Mollisiaceae</taxon>
        <taxon>Mollisia</taxon>
    </lineage>
</organism>
<evidence type="ECO:0000313" key="2">
    <source>
        <dbReference type="Proteomes" id="UP000070700"/>
    </source>
</evidence>
<dbReference type="AlphaFoldDB" id="A0A194XND5"/>
<dbReference type="KEGG" id="psco:LY89DRAFT_730049"/>
<protein>
    <submittedName>
        <fullName evidence="1">Uncharacterized protein</fullName>
    </submittedName>
</protein>
<dbReference type="GeneID" id="28829157"/>
<keyword evidence="2" id="KW-1185">Reference proteome</keyword>
<proteinExistence type="predicted"/>
<evidence type="ECO:0000313" key="1">
    <source>
        <dbReference type="EMBL" id="KUJ21262.1"/>
    </source>
</evidence>
<dbReference type="RefSeq" id="XP_018075617.1">
    <property type="nucleotide sequence ID" value="XM_018219431.1"/>
</dbReference>
<name>A0A194XND5_MOLSC</name>
<gene>
    <name evidence="1" type="ORF">LY89DRAFT_730049</name>
</gene>
<dbReference type="Proteomes" id="UP000070700">
    <property type="component" value="Unassembled WGS sequence"/>
</dbReference>
<reference evidence="1 2" key="1">
    <citation type="submission" date="2015-10" db="EMBL/GenBank/DDBJ databases">
        <title>Full genome of DAOMC 229536 Phialocephala scopiformis, a fungal endophyte of spruce producing the potent anti-insectan compound rugulosin.</title>
        <authorList>
            <consortium name="DOE Joint Genome Institute"/>
            <person name="Walker A.K."/>
            <person name="Frasz S.L."/>
            <person name="Seifert K.A."/>
            <person name="Miller J.D."/>
            <person name="Mondo S.J."/>
            <person name="Labutti K."/>
            <person name="Lipzen A."/>
            <person name="Dockter R."/>
            <person name="Kennedy M."/>
            <person name="Grigoriev I.V."/>
            <person name="Spatafora J.W."/>
        </authorList>
    </citation>
    <scope>NUCLEOTIDE SEQUENCE [LARGE SCALE GENOMIC DNA]</scope>
    <source>
        <strain evidence="1 2">CBS 120377</strain>
    </source>
</reference>
<accession>A0A194XND5</accession>
<dbReference type="InParanoid" id="A0A194XND5"/>
<dbReference type="EMBL" id="KQ947408">
    <property type="protein sequence ID" value="KUJ21262.1"/>
    <property type="molecule type" value="Genomic_DNA"/>
</dbReference>